<evidence type="ECO:0000256" key="1">
    <source>
        <dbReference type="SAM" id="MobiDB-lite"/>
    </source>
</evidence>
<sequence>MFETPPRPSGRKDSAARGNSIIAPLSLEAIGDVPLFPLGNNNNSHSNARPSGGGDRTAHQHIQAQDASSAIQQLLGVEEVEMLNRIYLMEGLVPVMTSSTGSGGGGGGGSRASSPTGGGPSTSVNPAPMSSSTNSPPAAAAGAPADSSAAANSSSPGGVPQPGSTSIDAAAAGTLCLTVARFIEALIFVVTFRRKHRPPTSTTGGGSTLHGQRQFSNNVMGSPSSPALLKPTSEPQLHLSTLLQQDAHSASMIISSSTTGAIGGGGGASSSGGAHLGNAGPINVVADALCADTPASRALLRDVISTWTMQIATQVEGVRARREDLRTSTAISIIPQAPPRSSGGMTFASPPPSAGDSRPTTSGTDGRPHHLSSRGFAGGEGDDLVGSNAAIVQEVDLAVLFPPSNPSPPTITLNQNRSQQQQYSPRRGGGGSSQQVPAPSSPGLGGGHQQSGAAATAAVGFSGGGQLKLVVKWSDFTSSFIRDAEHKDSIEDQASDLTRLSKNIVRCPTHNLHLCCPTVAIVTTTGADGGGGGGDKRKLITPGPDGLVKVWSAATNAYERTISNSGSAWVVGLALLQPLENFLVIATSNGQLTVVEFPGGAVVQKYIGCVSVNSAVSEVNVLSVLHTKKYGMAPGESGPRQVRFNNVSELSQESFTEKRRLARGATVNRSVAVKPIVGGFVNPTTMEYLPDRGLCFFGTVDGKVGCFDITEDLRQTTLITGSAVRAIHVSFATAAHLDAVTC</sequence>
<dbReference type="VEuPathDB" id="TriTrypDB:BSAL_13810"/>
<dbReference type="Proteomes" id="UP000051952">
    <property type="component" value="Unassembled WGS sequence"/>
</dbReference>
<feature type="compositionally biased region" description="Low complexity" evidence="1">
    <location>
        <begin position="415"/>
        <end position="426"/>
    </location>
</feature>
<evidence type="ECO:0008006" key="4">
    <source>
        <dbReference type="Google" id="ProtNLM"/>
    </source>
</evidence>
<feature type="region of interest" description="Disordered" evidence="1">
    <location>
        <begin position="38"/>
        <end position="65"/>
    </location>
</feature>
<feature type="region of interest" description="Disordered" evidence="1">
    <location>
        <begin position="400"/>
        <end position="451"/>
    </location>
</feature>
<feature type="non-terminal residue" evidence="2">
    <location>
        <position position="742"/>
    </location>
</feature>
<feature type="region of interest" description="Disordered" evidence="1">
    <location>
        <begin position="196"/>
        <end position="232"/>
    </location>
</feature>
<keyword evidence="3" id="KW-1185">Reference proteome</keyword>
<dbReference type="OrthoDB" id="538223at2759"/>
<dbReference type="InterPro" id="IPR015943">
    <property type="entry name" value="WD40/YVTN_repeat-like_dom_sf"/>
</dbReference>
<feature type="compositionally biased region" description="Polar residues" evidence="1">
    <location>
        <begin position="209"/>
        <end position="225"/>
    </location>
</feature>
<protein>
    <recommendedName>
        <fullName evidence="4">WD40 repeat-containing protein</fullName>
    </recommendedName>
</protein>
<gene>
    <name evidence="2" type="ORF">BSAL_13810</name>
</gene>
<reference evidence="3" key="1">
    <citation type="submission" date="2015-09" db="EMBL/GenBank/DDBJ databases">
        <authorList>
            <consortium name="Pathogen Informatics"/>
        </authorList>
    </citation>
    <scope>NUCLEOTIDE SEQUENCE [LARGE SCALE GENOMIC DNA]</scope>
    <source>
        <strain evidence="3">Lake Konstanz</strain>
    </source>
</reference>
<dbReference type="Gene3D" id="2.130.10.10">
    <property type="entry name" value="YVTN repeat-like/Quinoprotein amine dehydrogenase"/>
    <property type="match status" value="1"/>
</dbReference>
<dbReference type="SUPFAM" id="SSF50969">
    <property type="entry name" value="YVTN repeat-like/Quinoprotein amine dehydrogenase"/>
    <property type="match status" value="1"/>
</dbReference>
<organism evidence="2 3">
    <name type="scientific">Bodo saltans</name>
    <name type="common">Flagellated protozoan</name>
    <dbReference type="NCBI Taxonomy" id="75058"/>
    <lineage>
        <taxon>Eukaryota</taxon>
        <taxon>Discoba</taxon>
        <taxon>Euglenozoa</taxon>
        <taxon>Kinetoplastea</taxon>
        <taxon>Metakinetoplastina</taxon>
        <taxon>Eubodonida</taxon>
        <taxon>Bodonidae</taxon>
        <taxon>Bodo</taxon>
    </lineage>
</organism>
<evidence type="ECO:0000313" key="2">
    <source>
        <dbReference type="EMBL" id="CUG88123.1"/>
    </source>
</evidence>
<feature type="compositionally biased region" description="Polar residues" evidence="1">
    <location>
        <begin position="39"/>
        <end position="49"/>
    </location>
</feature>
<proteinExistence type="predicted"/>
<feature type="region of interest" description="Disordered" evidence="1">
    <location>
        <begin position="329"/>
        <end position="380"/>
    </location>
</feature>
<dbReference type="InterPro" id="IPR011044">
    <property type="entry name" value="Quino_amine_DH_bsu"/>
</dbReference>
<feature type="region of interest" description="Disordered" evidence="1">
    <location>
        <begin position="98"/>
        <end position="163"/>
    </location>
</feature>
<dbReference type="AlphaFoldDB" id="A0A0S4JDE9"/>
<name>A0A0S4JDE9_BODSA</name>
<evidence type="ECO:0000313" key="3">
    <source>
        <dbReference type="Proteomes" id="UP000051952"/>
    </source>
</evidence>
<accession>A0A0S4JDE9</accession>
<feature type="compositionally biased region" description="Low complexity" evidence="1">
    <location>
        <begin position="121"/>
        <end position="163"/>
    </location>
</feature>
<dbReference type="EMBL" id="CYKH01001617">
    <property type="protein sequence ID" value="CUG88123.1"/>
    <property type="molecule type" value="Genomic_DNA"/>
</dbReference>
<feature type="compositionally biased region" description="Gly residues" evidence="1">
    <location>
        <begin position="101"/>
        <end position="120"/>
    </location>
</feature>